<protein>
    <submittedName>
        <fullName evidence="2">Uncharacterized protein</fullName>
    </submittedName>
</protein>
<evidence type="ECO:0000256" key="1">
    <source>
        <dbReference type="SAM" id="SignalP"/>
    </source>
</evidence>
<feature type="chain" id="PRO_5029484398" evidence="1">
    <location>
        <begin position="21"/>
        <end position="118"/>
    </location>
</feature>
<sequence>MVTPLVYLQVVLALAYTTKTLRGSVSEAFVESKQALELSTTPFEAPKFSRGGPDPTRLLGHKSDCGFCRACAYGGFMIPGLVAPCFGIGLKCGAQNFTISVSEACTIPPERSRIPLMV</sequence>
<evidence type="ECO:0000313" key="3">
    <source>
        <dbReference type="Proteomes" id="UP000591131"/>
    </source>
</evidence>
<evidence type="ECO:0000313" key="2">
    <source>
        <dbReference type="EMBL" id="KAF4671541.1"/>
    </source>
</evidence>
<keyword evidence="3" id="KW-1185">Reference proteome</keyword>
<proteinExistence type="predicted"/>
<gene>
    <name evidence="2" type="ORF">FOL47_001465</name>
</gene>
<reference evidence="2 3" key="1">
    <citation type="submission" date="2020-04" db="EMBL/GenBank/DDBJ databases">
        <title>Perkinsus chesapeaki whole genome sequence.</title>
        <authorList>
            <person name="Bogema D.R."/>
        </authorList>
    </citation>
    <scope>NUCLEOTIDE SEQUENCE [LARGE SCALE GENOMIC DNA]</scope>
    <source>
        <strain evidence="2">ATCC PRA-425</strain>
    </source>
</reference>
<dbReference type="Proteomes" id="UP000591131">
    <property type="component" value="Unassembled WGS sequence"/>
</dbReference>
<name>A0A7J6MKM0_PERCH</name>
<accession>A0A7J6MKM0</accession>
<dbReference type="EMBL" id="JAAPAO010000135">
    <property type="protein sequence ID" value="KAF4671541.1"/>
    <property type="molecule type" value="Genomic_DNA"/>
</dbReference>
<organism evidence="2 3">
    <name type="scientific">Perkinsus chesapeaki</name>
    <name type="common">Clam parasite</name>
    <name type="synonym">Perkinsus andrewsi</name>
    <dbReference type="NCBI Taxonomy" id="330153"/>
    <lineage>
        <taxon>Eukaryota</taxon>
        <taxon>Sar</taxon>
        <taxon>Alveolata</taxon>
        <taxon>Perkinsozoa</taxon>
        <taxon>Perkinsea</taxon>
        <taxon>Perkinsida</taxon>
        <taxon>Perkinsidae</taxon>
        <taxon>Perkinsus</taxon>
    </lineage>
</organism>
<comment type="caution">
    <text evidence="2">The sequence shown here is derived from an EMBL/GenBank/DDBJ whole genome shotgun (WGS) entry which is preliminary data.</text>
</comment>
<dbReference type="AlphaFoldDB" id="A0A7J6MKM0"/>
<keyword evidence="1" id="KW-0732">Signal</keyword>
<feature type="signal peptide" evidence="1">
    <location>
        <begin position="1"/>
        <end position="20"/>
    </location>
</feature>